<dbReference type="STRING" id="1121877.FEAC_28320"/>
<dbReference type="Gene3D" id="1.10.10.10">
    <property type="entry name" value="Winged helix-like DNA-binding domain superfamily/Winged helix DNA-binding domain"/>
    <property type="match status" value="1"/>
</dbReference>
<dbReference type="PRINTS" id="PR00598">
    <property type="entry name" value="HTHMARR"/>
</dbReference>
<evidence type="ECO:0000256" key="1">
    <source>
        <dbReference type="ARBA" id="ARBA00023015"/>
    </source>
</evidence>
<comment type="caution">
    <text evidence="5">The sequence shown here is derived from an EMBL/GenBank/DDBJ whole genome shotgun (WGS) entry which is preliminary data.</text>
</comment>
<dbReference type="Proteomes" id="UP000032336">
    <property type="component" value="Unassembled WGS sequence"/>
</dbReference>
<reference evidence="5 6" key="1">
    <citation type="submission" date="2015-01" db="EMBL/GenBank/DDBJ databases">
        <title>Draft genome of the acidophilic iron oxidizer Ferrimicrobium acidiphilum strain T23.</title>
        <authorList>
            <person name="Poehlein A."/>
            <person name="Eisen S."/>
            <person name="Schloemann M."/>
            <person name="Johnson B.D."/>
            <person name="Daniel R."/>
            <person name="Muehling M."/>
        </authorList>
    </citation>
    <scope>NUCLEOTIDE SEQUENCE [LARGE SCALE GENOMIC DNA]</scope>
    <source>
        <strain evidence="5 6">T23</strain>
    </source>
</reference>
<dbReference type="InterPro" id="IPR036390">
    <property type="entry name" value="WH_DNA-bd_sf"/>
</dbReference>
<evidence type="ECO:0000256" key="2">
    <source>
        <dbReference type="ARBA" id="ARBA00023125"/>
    </source>
</evidence>
<dbReference type="AlphaFoldDB" id="A0A0D8FT45"/>
<dbReference type="GO" id="GO:0003700">
    <property type="term" value="F:DNA-binding transcription factor activity"/>
    <property type="evidence" value="ECO:0007669"/>
    <property type="project" value="InterPro"/>
</dbReference>
<evidence type="ECO:0000256" key="3">
    <source>
        <dbReference type="ARBA" id="ARBA00023163"/>
    </source>
</evidence>
<protein>
    <submittedName>
        <fullName evidence="5">MarR family protein</fullName>
    </submittedName>
</protein>
<organism evidence="5 6">
    <name type="scientific">Ferrimicrobium acidiphilum DSM 19497</name>
    <dbReference type="NCBI Taxonomy" id="1121877"/>
    <lineage>
        <taxon>Bacteria</taxon>
        <taxon>Bacillati</taxon>
        <taxon>Actinomycetota</taxon>
        <taxon>Acidimicrobiia</taxon>
        <taxon>Acidimicrobiales</taxon>
        <taxon>Acidimicrobiaceae</taxon>
        <taxon>Ferrimicrobium</taxon>
    </lineage>
</organism>
<keyword evidence="2" id="KW-0238">DNA-binding</keyword>
<dbReference type="InterPro" id="IPR036388">
    <property type="entry name" value="WH-like_DNA-bd_sf"/>
</dbReference>
<dbReference type="InterPro" id="IPR011991">
    <property type="entry name" value="ArsR-like_HTH"/>
</dbReference>
<dbReference type="PROSITE" id="PS50995">
    <property type="entry name" value="HTH_MARR_2"/>
    <property type="match status" value="1"/>
</dbReference>
<gene>
    <name evidence="5" type="ORF">FEAC_28320</name>
</gene>
<dbReference type="SUPFAM" id="SSF46785">
    <property type="entry name" value="Winged helix' DNA-binding domain"/>
    <property type="match status" value="1"/>
</dbReference>
<dbReference type="RefSeq" id="WP_052566484.1">
    <property type="nucleotide sequence ID" value="NZ_JQKF01000042.1"/>
</dbReference>
<proteinExistence type="predicted"/>
<evidence type="ECO:0000313" key="5">
    <source>
        <dbReference type="EMBL" id="KJE75422.1"/>
    </source>
</evidence>
<keyword evidence="1" id="KW-0805">Transcription regulation</keyword>
<accession>A0A0D8FT45</accession>
<dbReference type="GO" id="GO:0003677">
    <property type="term" value="F:DNA binding"/>
    <property type="evidence" value="ECO:0007669"/>
    <property type="project" value="UniProtKB-KW"/>
</dbReference>
<dbReference type="EMBL" id="JXUW01000042">
    <property type="protein sequence ID" value="KJE75422.1"/>
    <property type="molecule type" value="Genomic_DNA"/>
</dbReference>
<evidence type="ECO:0000313" key="6">
    <source>
        <dbReference type="Proteomes" id="UP000032336"/>
    </source>
</evidence>
<evidence type="ECO:0000259" key="4">
    <source>
        <dbReference type="PROSITE" id="PS50995"/>
    </source>
</evidence>
<dbReference type="PANTHER" id="PTHR42756">
    <property type="entry name" value="TRANSCRIPTIONAL REGULATOR, MARR"/>
    <property type="match status" value="1"/>
</dbReference>
<dbReference type="GeneID" id="78373800"/>
<dbReference type="InterPro" id="IPR000835">
    <property type="entry name" value="HTH_MarR-typ"/>
</dbReference>
<dbReference type="CDD" id="cd00090">
    <property type="entry name" value="HTH_ARSR"/>
    <property type="match status" value="1"/>
</dbReference>
<keyword evidence="6" id="KW-1185">Reference proteome</keyword>
<feature type="domain" description="HTH marR-type" evidence="4">
    <location>
        <begin position="12"/>
        <end position="144"/>
    </location>
</feature>
<dbReference type="Pfam" id="PF01047">
    <property type="entry name" value="MarR"/>
    <property type="match status" value="1"/>
</dbReference>
<keyword evidence="3" id="KW-0804">Transcription</keyword>
<dbReference type="eggNOG" id="COG1846">
    <property type="taxonomic scope" value="Bacteria"/>
</dbReference>
<sequence length="170" mass="18334">MPASTSTTSGALDEVLFTLGQSLRRLRISIGDESDFAYAIGSGFWQLVLLGERGEERVSEIASALNLDISTVSRQLKLLQSRGLIERAPDKSDGRVSKVRLTPLGKSVLDQLVEARLAVINDALTSWDQTDIDALIALLDRFSRDLGASLTDPDICSVSPQIGHGPESPN</sequence>
<name>A0A0D8FT45_9ACTN</name>
<dbReference type="PANTHER" id="PTHR42756:SF1">
    <property type="entry name" value="TRANSCRIPTIONAL REPRESSOR OF EMRAB OPERON"/>
    <property type="match status" value="1"/>
</dbReference>
<dbReference type="OrthoDB" id="122135at2"/>
<dbReference type="SMART" id="SM00347">
    <property type="entry name" value="HTH_MARR"/>
    <property type="match status" value="1"/>
</dbReference>